<evidence type="ECO:0000256" key="6">
    <source>
        <dbReference type="SAM" id="MobiDB-lite"/>
    </source>
</evidence>
<name>A0ABR0LVH4_9PEZI</name>
<comment type="similarity">
    <text evidence="1">Belongs to the NAD kinase family.</text>
</comment>
<comment type="caution">
    <text evidence="7">The sequence shown here is derived from an EMBL/GenBank/DDBJ whole genome shotgun (WGS) entry which is preliminary data.</text>
</comment>
<sequence length="342" mass="36169">FSFPIYTTPKERDVATALYTKKVDLTCTLGGDGTILHASSLFATSKRVPPILSFSMGTLGFLGEWKFKEYKRAFREVYMSGAGAGYGSTLLGDNEDAKAPQSSVSTPTTTDHPDSSPTTTPNGWSAIRGKSMGSTRGARVLLRNRLRVGVYAADGSPLTPSPTTTTSPSGAVYAMNEVIIHRGRDTHLAVVEVSVGGRFLTEAVADGMIISTPTGSTAYSLSAGGSIVHPLVSSLLLTPICPRSLSFRPLVLPAHAPITLRLSEKNRGREVEVSVDGVRRSQGVGVGMEVRVWGEEIRDRDGKWMGGVPSVVRGGGGADGGPGGEDHWVGGLNGLLKFNYPF</sequence>
<accession>A0ABR0LVH4</accession>
<evidence type="ECO:0000313" key="8">
    <source>
        <dbReference type="Proteomes" id="UP001357485"/>
    </source>
</evidence>
<dbReference type="InterPro" id="IPR016064">
    <property type="entry name" value="NAD/diacylglycerol_kinase_sf"/>
</dbReference>
<dbReference type="PANTHER" id="PTHR20275">
    <property type="entry name" value="NAD KINASE"/>
    <property type="match status" value="1"/>
</dbReference>
<keyword evidence="3 7" id="KW-0418">Kinase</keyword>
<evidence type="ECO:0000256" key="2">
    <source>
        <dbReference type="ARBA" id="ARBA00022679"/>
    </source>
</evidence>
<dbReference type="Gene3D" id="3.40.50.10330">
    <property type="entry name" value="Probable inorganic polyphosphate/atp-NAD kinase, domain 1"/>
    <property type="match status" value="1"/>
</dbReference>
<dbReference type="Pfam" id="PF01513">
    <property type="entry name" value="NAD_kinase"/>
    <property type="match status" value="1"/>
</dbReference>
<dbReference type="EC" id="2.7.1.86" evidence="7"/>
<keyword evidence="4" id="KW-0521">NADP</keyword>
<keyword evidence="2 7" id="KW-0808">Transferase</keyword>
<evidence type="ECO:0000256" key="4">
    <source>
        <dbReference type="ARBA" id="ARBA00022857"/>
    </source>
</evidence>
<reference evidence="7 8" key="1">
    <citation type="submission" date="2023-08" db="EMBL/GenBank/DDBJ databases">
        <title>Black Yeasts Isolated from many extreme environments.</title>
        <authorList>
            <person name="Coleine C."/>
            <person name="Stajich J.E."/>
            <person name="Selbmann L."/>
        </authorList>
    </citation>
    <scope>NUCLEOTIDE SEQUENCE [LARGE SCALE GENOMIC DNA]</scope>
    <source>
        <strain evidence="7 8">CCFEE 536</strain>
    </source>
</reference>
<feature type="non-terminal residue" evidence="7">
    <location>
        <position position="342"/>
    </location>
</feature>
<dbReference type="PANTHER" id="PTHR20275:SF26">
    <property type="entry name" value="NADH KINASE POS5, MITOCHONDRIAL"/>
    <property type="match status" value="1"/>
</dbReference>
<gene>
    <name evidence="7" type="primary">POS5</name>
    <name evidence="7" type="ORF">LTR16_006908</name>
</gene>
<keyword evidence="8" id="KW-1185">Reference proteome</keyword>
<protein>
    <submittedName>
        <fullName evidence="7">NADH kinase pos5</fullName>
        <ecNumber evidence="7">2.7.1.86</ecNumber>
    </submittedName>
</protein>
<dbReference type="Gene3D" id="2.60.200.30">
    <property type="entry name" value="Probable inorganic polyphosphate/atp-NAD kinase, domain 2"/>
    <property type="match status" value="1"/>
</dbReference>
<feature type="region of interest" description="Disordered" evidence="6">
    <location>
        <begin position="92"/>
        <end position="130"/>
    </location>
</feature>
<dbReference type="Proteomes" id="UP001357485">
    <property type="component" value="Unassembled WGS sequence"/>
</dbReference>
<evidence type="ECO:0000313" key="7">
    <source>
        <dbReference type="EMBL" id="KAK5246906.1"/>
    </source>
</evidence>
<dbReference type="HAMAP" id="MF_00361">
    <property type="entry name" value="NAD_kinase"/>
    <property type="match status" value="1"/>
</dbReference>
<organism evidence="7 8">
    <name type="scientific">Cryomyces antarcticus</name>
    <dbReference type="NCBI Taxonomy" id="329879"/>
    <lineage>
        <taxon>Eukaryota</taxon>
        <taxon>Fungi</taxon>
        <taxon>Dikarya</taxon>
        <taxon>Ascomycota</taxon>
        <taxon>Pezizomycotina</taxon>
        <taxon>Dothideomycetes</taxon>
        <taxon>Dothideomycetes incertae sedis</taxon>
        <taxon>Cryomyces</taxon>
    </lineage>
</organism>
<proteinExistence type="inferred from homology"/>
<evidence type="ECO:0000256" key="3">
    <source>
        <dbReference type="ARBA" id="ARBA00022777"/>
    </source>
</evidence>
<evidence type="ECO:0000256" key="5">
    <source>
        <dbReference type="ARBA" id="ARBA00023027"/>
    </source>
</evidence>
<feature type="compositionally biased region" description="Low complexity" evidence="6">
    <location>
        <begin position="102"/>
        <end position="121"/>
    </location>
</feature>
<feature type="non-terminal residue" evidence="7">
    <location>
        <position position="1"/>
    </location>
</feature>
<dbReference type="EMBL" id="JAVRRA010009588">
    <property type="protein sequence ID" value="KAK5246906.1"/>
    <property type="molecule type" value="Genomic_DNA"/>
</dbReference>
<dbReference type="InterPro" id="IPR002504">
    <property type="entry name" value="NADK"/>
</dbReference>
<dbReference type="InterPro" id="IPR017438">
    <property type="entry name" value="ATP-NAD_kinase_N"/>
</dbReference>
<keyword evidence="5" id="KW-0520">NAD</keyword>
<dbReference type="InterPro" id="IPR017437">
    <property type="entry name" value="ATP-NAD_kinase_PpnK-typ_C"/>
</dbReference>
<dbReference type="SUPFAM" id="SSF111331">
    <property type="entry name" value="NAD kinase/diacylglycerol kinase-like"/>
    <property type="match status" value="1"/>
</dbReference>
<evidence type="ECO:0000256" key="1">
    <source>
        <dbReference type="ARBA" id="ARBA00010995"/>
    </source>
</evidence>
<dbReference type="Pfam" id="PF20143">
    <property type="entry name" value="NAD_kinase_C"/>
    <property type="match status" value="1"/>
</dbReference>
<dbReference type="GO" id="GO:0042736">
    <property type="term" value="F:NADH kinase activity"/>
    <property type="evidence" value="ECO:0007669"/>
    <property type="project" value="UniProtKB-EC"/>
</dbReference>